<keyword evidence="6" id="KW-1185">Reference proteome</keyword>
<dbReference type="EMBL" id="JAXCGZ010013243">
    <property type="protein sequence ID" value="KAK7073181.1"/>
    <property type="molecule type" value="Genomic_DNA"/>
</dbReference>
<proteinExistence type="predicted"/>
<dbReference type="GO" id="GO:0004252">
    <property type="term" value="F:serine-type endopeptidase activity"/>
    <property type="evidence" value="ECO:0007669"/>
    <property type="project" value="TreeGrafter"/>
</dbReference>
<dbReference type="SMART" id="SM00042">
    <property type="entry name" value="CUB"/>
    <property type="match status" value="1"/>
</dbReference>
<evidence type="ECO:0000256" key="1">
    <source>
        <dbReference type="ARBA" id="ARBA00023157"/>
    </source>
</evidence>
<dbReference type="PROSITE" id="PS01180">
    <property type="entry name" value="CUB"/>
    <property type="match status" value="1"/>
</dbReference>
<organism evidence="5 6">
    <name type="scientific">Halocaridina rubra</name>
    <name type="common">Hawaiian red shrimp</name>
    <dbReference type="NCBI Taxonomy" id="373956"/>
    <lineage>
        <taxon>Eukaryota</taxon>
        <taxon>Metazoa</taxon>
        <taxon>Ecdysozoa</taxon>
        <taxon>Arthropoda</taxon>
        <taxon>Crustacea</taxon>
        <taxon>Multicrustacea</taxon>
        <taxon>Malacostraca</taxon>
        <taxon>Eumalacostraca</taxon>
        <taxon>Eucarida</taxon>
        <taxon>Decapoda</taxon>
        <taxon>Pleocyemata</taxon>
        <taxon>Caridea</taxon>
        <taxon>Atyoidea</taxon>
        <taxon>Atyidae</taxon>
        <taxon>Halocaridina</taxon>
    </lineage>
</organism>
<evidence type="ECO:0000256" key="2">
    <source>
        <dbReference type="PROSITE-ProRule" id="PRU00059"/>
    </source>
</evidence>
<comment type="caution">
    <text evidence="2">Lacks conserved residue(s) required for the propagation of feature annotation.</text>
</comment>
<protein>
    <recommendedName>
        <fullName evidence="4">CUB domain-containing protein</fullName>
    </recommendedName>
</protein>
<comment type="caution">
    <text evidence="5">The sequence shown here is derived from an EMBL/GenBank/DDBJ whole genome shotgun (WGS) entry which is preliminary data.</text>
</comment>
<evidence type="ECO:0000313" key="5">
    <source>
        <dbReference type="EMBL" id="KAK7073181.1"/>
    </source>
</evidence>
<accession>A0AAN8WZ73</accession>
<name>A0AAN8WZ73_HALRR</name>
<sequence>MRALVAILIVVSSGGTMSLGPKTRRLTTLSCGSHVMNKGQRVAIQSPNFPRAYRNDYRCQYEITCNAREDTYLEFICPVFQLENSRGCTADRLIVTYKKYRSLKCGTNSPHGTKTTDGWARLTFFTNSQRNAKGFRCYIWCREQPAVTTAAATTADASTTAATTDAATAADTSAATSAVADTTPAVTTDTTNAAAATTVAVPTEAATTTDAAATTTASATA</sequence>
<keyword evidence="1 2" id="KW-1015">Disulfide bond</keyword>
<evidence type="ECO:0000313" key="6">
    <source>
        <dbReference type="Proteomes" id="UP001381693"/>
    </source>
</evidence>
<feature type="signal peptide" evidence="3">
    <location>
        <begin position="1"/>
        <end position="18"/>
    </location>
</feature>
<dbReference type="Proteomes" id="UP001381693">
    <property type="component" value="Unassembled WGS sequence"/>
</dbReference>
<dbReference type="AlphaFoldDB" id="A0AAN8WZ73"/>
<evidence type="ECO:0000259" key="4">
    <source>
        <dbReference type="PROSITE" id="PS01180"/>
    </source>
</evidence>
<dbReference type="Gene3D" id="2.60.120.290">
    <property type="entry name" value="Spermadhesin, CUB domain"/>
    <property type="match status" value="1"/>
</dbReference>
<dbReference type="Pfam" id="PF00431">
    <property type="entry name" value="CUB"/>
    <property type="match status" value="1"/>
</dbReference>
<dbReference type="InterPro" id="IPR035914">
    <property type="entry name" value="Sperma_CUB_dom_sf"/>
</dbReference>
<feature type="chain" id="PRO_5043010790" description="CUB domain-containing protein" evidence="3">
    <location>
        <begin position="19"/>
        <end position="221"/>
    </location>
</feature>
<dbReference type="CDD" id="cd00041">
    <property type="entry name" value="CUB"/>
    <property type="match status" value="1"/>
</dbReference>
<feature type="domain" description="CUB" evidence="4">
    <location>
        <begin position="31"/>
        <end position="142"/>
    </location>
</feature>
<gene>
    <name evidence="5" type="ORF">SK128_005695</name>
</gene>
<evidence type="ECO:0000256" key="3">
    <source>
        <dbReference type="SAM" id="SignalP"/>
    </source>
</evidence>
<keyword evidence="3" id="KW-0732">Signal</keyword>
<feature type="disulfide bond" evidence="2">
    <location>
        <begin position="88"/>
        <end position="105"/>
    </location>
</feature>
<reference evidence="5 6" key="1">
    <citation type="submission" date="2023-11" db="EMBL/GenBank/DDBJ databases">
        <title>Halocaridina rubra genome assembly.</title>
        <authorList>
            <person name="Smith C."/>
        </authorList>
    </citation>
    <scope>NUCLEOTIDE SEQUENCE [LARGE SCALE GENOMIC DNA]</scope>
    <source>
        <strain evidence="5">EP-1</strain>
        <tissue evidence="5">Whole</tissue>
    </source>
</reference>
<dbReference type="PANTHER" id="PTHR24255:SF31">
    <property type="entry name" value="CUBILIN-LIKE PROTEIN"/>
    <property type="match status" value="1"/>
</dbReference>
<dbReference type="PANTHER" id="PTHR24255">
    <property type="entry name" value="COMPLEMENT COMPONENT 1, S SUBCOMPONENT-RELATED"/>
    <property type="match status" value="1"/>
</dbReference>
<dbReference type="GO" id="GO:0005615">
    <property type="term" value="C:extracellular space"/>
    <property type="evidence" value="ECO:0007669"/>
    <property type="project" value="TreeGrafter"/>
</dbReference>
<dbReference type="InterPro" id="IPR000859">
    <property type="entry name" value="CUB_dom"/>
</dbReference>
<dbReference type="SUPFAM" id="SSF49854">
    <property type="entry name" value="Spermadhesin, CUB domain"/>
    <property type="match status" value="1"/>
</dbReference>